<dbReference type="Pfam" id="PF02896">
    <property type="entry name" value="PEP-utilizers_C"/>
    <property type="match status" value="1"/>
</dbReference>
<dbReference type="Gene3D" id="3.20.20.60">
    <property type="entry name" value="Phosphoenolpyruvate-binding domains"/>
    <property type="match status" value="1"/>
</dbReference>
<dbReference type="GO" id="GO:0008965">
    <property type="term" value="F:phosphoenolpyruvate-protein phosphotransferase activity"/>
    <property type="evidence" value="ECO:0007669"/>
    <property type="project" value="UniProtKB-EC"/>
</dbReference>
<evidence type="ECO:0000259" key="1">
    <source>
        <dbReference type="Pfam" id="PF02896"/>
    </source>
</evidence>
<dbReference type="InterPro" id="IPR000121">
    <property type="entry name" value="PEP_util_C"/>
</dbReference>
<dbReference type="EC" id="2.7.3.9" evidence="2"/>
<keyword evidence="2" id="KW-0808">Transferase</keyword>
<evidence type="ECO:0000313" key="2">
    <source>
        <dbReference type="EMBL" id="SYV93860.1"/>
    </source>
</evidence>
<keyword evidence="2" id="KW-0670">Pyruvate</keyword>
<dbReference type="InterPro" id="IPR040442">
    <property type="entry name" value="Pyrv_kinase-like_dom_sf"/>
</dbReference>
<evidence type="ECO:0000313" key="3">
    <source>
        <dbReference type="Proteomes" id="UP000260136"/>
    </source>
</evidence>
<reference evidence="3" key="1">
    <citation type="submission" date="2018-06" db="EMBL/GenBank/DDBJ databases">
        <authorList>
            <consortium name="Pathogen Informatics"/>
        </authorList>
    </citation>
    <scope>NUCLEOTIDE SEQUENCE [LARGE SCALE GENOMIC DNA]</scope>
    <source>
        <strain evidence="3">NCTC10115</strain>
    </source>
</reference>
<dbReference type="PROSITE" id="PS00742">
    <property type="entry name" value="PEP_ENZYMES_2"/>
    <property type="match status" value="1"/>
</dbReference>
<name>A0A3B0PD55_MYCGL</name>
<proteinExistence type="predicted"/>
<dbReference type="EMBL" id="LS991952">
    <property type="protein sequence ID" value="SYV93860.1"/>
    <property type="molecule type" value="Genomic_DNA"/>
</dbReference>
<dbReference type="InterPro" id="IPR050499">
    <property type="entry name" value="PEP-utilizing_PTS_enzyme"/>
</dbReference>
<dbReference type="AlphaFoldDB" id="A0A3B0PD55"/>
<organism evidence="2 3">
    <name type="scientific">Mycoplasmoides gallisepticum</name>
    <name type="common">Mycoplasma gallisepticum</name>
    <dbReference type="NCBI Taxonomy" id="2096"/>
    <lineage>
        <taxon>Bacteria</taxon>
        <taxon>Bacillati</taxon>
        <taxon>Mycoplasmatota</taxon>
        <taxon>Mycoplasmoidales</taxon>
        <taxon>Mycoplasmoidaceae</taxon>
        <taxon>Mycoplasmoides</taxon>
    </lineage>
</organism>
<dbReference type="PANTHER" id="PTHR46244">
    <property type="entry name" value="PHOSPHOENOLPYRUVATE-PROTEIN PHOSPHOTRANSFERASE"/>
    <property type="match status" value="1"/>
</dbReference>
<dbReference type="InterPro" id="IPR023151">
    <property type="entry name" value="PEP_util_CS"/>
</dbReference>
<dbReference type="Proteomes" id="UP000260136">
    <property type="component" value="Chromosome"/>
</dbReference>
<sequence>MDIGGDKKLNYYQFPEEMNPFLGFRAIRFTNQNPDIFKAQLRALLRAAKFGSLGIMFPMIANLEELFKAKEILEEAKKELDQRKVEYGKPLVGIMIEIPSAAVMSDVLAKYVDFFSIGTNDMIQYSFAVDRMSKDVNYLYQPLNPALLRIVKMTIDGGLKHNVW</sequence>
<dbReference type="SUPFAM" id="SSF51621">
    <property type="entry name" value="Phosphoenolpyruvate/pyruvate domain"/>
    <property type="match status" value="1"/>
</dbReference>
<dbReference type="InterPro" id="IPR015813">
    <property type="entry name" value="Pyrv/PenolPyrv_kinase-like_dom"/>
</dbReference>
<feature type="domain" description="PEP-utilising enzyme C-terminal" evidence="1">
    <location>
        <begin position="1"/>
        <end position="164"/>
    </location>
</feature>
<protein>
    <submittedName>
        <fullName evidence="2">Phosphoenolpyruvate-protein phosphotransferase</fullName>
        <ecNumber evidence="2">2.7.3.9</ecNumber>
    </submittedName>
</protein>
<gene>
    <name evidence="2" type="primary">ptsI_2</name>
    <name evidence="2" type="ORF">NCTC10115_00151</name>
</gene>
<accession>A0A3B0PD55</accession>
<feature type="non-terminal residue" evidence="2">
    <location>
        <position position="164"/>
    </location>
</feature>
<dbReference type="PANTHER" id="PTHR46244:SF3">
    <property type="entry name" value="PHOSPHOENOLPYRUVATE-PROTEIN PHOSPHOTRANSFERASE"/>
    <property type="match status" value="1"/>
</dbReference>
<dbReference type="PRINTS" id="PR01736">
    <property type="entry name" value="PHPHTRNFRASE"/>
</dbReference>